<reference evidence="1 2" key="1">
    <citation type="submission" date="2020-02" db="EMBL/GenBank/DDBJ databases">
        <title>Draft genome sequence of Limisphaera ngatamarikiensis NGM72.4T, a thermophilic Verrucomicrobia grouped in subdivision 3.</title>
        <authorList>
            <person name="Carere C.R."/>
            <person name="Steen J."/>
            <person name="Hugenholtz P."/>
            <person name="Stott M.B."/>
        </authorList>
    </citation>
    <scope>NUCLEOTIDE SEQUENCE [LARGE SCALE GENOMIC DNA]</scope>
    <source>
        <strain evidence="1 2">NGM72.4</strain>
    </source>
</reference>
<dbReference type="Proteomes" id="UP000477311">
    <property type="component" value="Unassembled WGS sequence"/>
</dbReference>
<dbReference type="EMBL" id="JAAKYA010000023">
    <property type="protein sequence ID" value="NGO38575.1"/>
    <property type="molecule type" value="Genomic_DNA"/>
</dbReference>
<sequence length="289" mass="32507">MPVHVSSRDPHAVAAVVQAAYAEMFPEGDPLFVSRVFGWAVQAFRGELPGYQPADTGYHDLEHTLQETLCFARLLLNWHRAGSEPRLTRRCFELGLVAVLFHDTGYLKRSGDTEGTGAKYTLVHVRRSAEFARVFLEGRGYPEEDIRAVENMILCTGADAEPAQLPFGDESERLVGCALGTADVLAQMAAEDYLEKLPALYEEFAEAAAYVRDPESYVASYRSSEDLLRRTPSFWTDWARPRLEREFRGLYRYLSDPYPDGPNEYLERIEAHMERLRQRFGGGSGGGQG</sequence>
<evidence type="ECO:0000313" key="1">
    <source>
        <dbReference type="EMBL" id="NGO38575.1"/>
    </source>
</evidence>
<dbReference type="RefSeq" id="WP_165106125.1">
    <property type="nucleotide sequence ID" value="NZ_JAAKYA010000023.1"/>
</dbReference>
<dbReference type="Gene3D" id="1.10.3210.10">
    <property type="entry name" value="Hypothetical protein af1432"/>
    <property type="match status" value="1"/>
</dbReference>
<organism evidence="1 2">
    <name type="scientific">Limisphaera ngatamarikiensis</name>
    <dbReference type="NCBI Taxonomy" id="1324935"/>
    <lineage>
        <taxon>Bacteria</taxon>
        <taxon>Pseudomonadati</taxon>
        <taxon>Verrucomicrobiota</taxon>
        <taxon>Verrucomicrobiia</taxon>
        <taxon>Limisphaerales</taxon>
        <taxon>Limisphaeraceae</taxon>
        <taxon>Limisphaera</taxon>
    </lineage>
</organism>
<dbReference type="SUPFAM" id="SSF109604">
    <property type="entry name" value="HD-domain/PDEase-like"/>
    <property type="match status" value="1"/>
</dbReference>
<gene>
    <name evidence="1" type="ORF">G4L39_04060</name>
</gene>
<proteinExistence type="predicted"/>
<name>A0A6M1RPI9_9BACT</name>
<protein>
    <recommendedName>
        <fullName evidence="3">HD domain-containing protein</fullName>
    </recommendedName>
</protein>
<accession>A0A6M1RPI9</accession>
<keyword evidence="2" id="KW-1185">Reference proteome</keyword>
<evidence type="ECO:0000313" key="2">
    <source>
        <dbReference type="Proteomes" id="UP000477311"/>
    </source>
</evidence>
<evidence type="ECO:0008006" key="3">
    <source>
        <dbReference type="Google" id="ProtNLM"/>
    </source>
</evidence>
<comment type="caution">
    <text evidence="1">The sequence shown here is derived from an EMBL/GenBank/DDBJ whole genome shotgun (WGS) entry which is preliminary data.</text>
</comment>
<dbReference type="AlphaFoldDB" id="A0A6M1RPI9"/>